<proteinExistence type="predicted"/>
<dbReference type="Pfam" id="PF00520">
    <property type="entry name" value="Ion_trans"/>
    <property type="match status" value="1"/>
</dbReference>
<accession>A0A8H3MFD2</accession>
<dbReference type="Proteomes" id="UP000615446">
    <property type="component" value="Unassembled WGS sequence"/>
</dbReference>
<dbReference type="EMBL" id="BLAL01000324">
    <property type="protein sequence ID" value="GET03486.1"/>
    <property type="molecule type" value="Genomic_DNA"/>
</dbReference>
<evidence type="ECO:0000256" key="3">
    <source>
        <dbReference type="ARBA" id="ARBA00022737"/>
    </source>
</evidence>
<dbReference type="GO" id="GO:0098703">
    <property type="term" value="P:calcium ion import across plasma membrane"/>
    <property type="evidence" value="ECO:0007669"/>
    <property type="project" value="TreeGrafter"/>
</dbReference>
<evidence type="ECO:0000256" key="5">
    <source>
        <dbReference type="ARBA" id="ARBA00023136"/>
    </source>
</evidence>
<keyword evidence="5 6" id="KW-0472">Membrane</keyword>
<keyword evidence="2 6" id="KW-0812">Transmembrane</keyword>
<dbReference type="PANTHER" id="PTHR10582">
    <property type="entry name" value="TRANSIENT RECEPTOR POTENTIAL ION CHANNEL PROTEIN"/>
    <property type="match status" value="1"/>
</dbReference>
<evidence type="ECO:0000256" key="2">
    <source>
        <dbReference type="ARBA" id="ARBA00022692"/>
    </source>
</evidence>
<evidence type="ECO:0000313" key="9">
    <source>
        <dbReference type="Proteomes" id="UP000615446"/>
    </source>
</evidence>
<feature type="transmembrane region" description="Helical" evidence="6">
    <location>
        <begin position="658"/>
        <end position="689"/>
    </location>
</feature>
<organism evidence="8 9">
    <name type="scientific">Rhizophagus clarus</name>
    <dbReference type="NCBI Taxonomy" id="94130"/>
    <lineage>
        <taxon>Eukaryota</taxon>
        <taxon>Fungi</taxon>
        <taxon>Fungi incertae sedis</taxon>
        <taxon>Mucoromycota</taxon>
        <taxon>Glomeromycotina</taxon>
        <taxon>Glomeromycetes</taxon>
        <taxon>Glomerales</taxon>
        <taxon>Glomeraceae</taxon>
        <taxon>Rhizophagus</taxon>
    </lineage>
</organism>
<dbReference type="OrthoDB" id="2343316at2759"/>
<comment type="subcellular location">
    <subcellularLocation>
        <location evidence="1">Membrane</location>
        <topology evidence="1">Multi-pass membrane protein</topology>
    </subcellularLocation>
</comment>
<keyword evidence="3" id="KW-0677">Repeat</keyword>
<dbReference type="GO" id="GO:0005886">
    <property type="term" value="C:plasma membrane"/>
    <property type="evidence" value="ECO:0007669"/>
    <property type="project" value="TreeGrafter"/>
</dbReference>
<reference evidence="8" key="1">
    <citation type="submission" date="2019-10" db="EMBL/GenBank/DDBJ databases">
        <title>Conservation and host-specific expression of non-tandemly repeated heterogenous ribosome RNA gene in arbuscular mycorrhizal fungi.</title>
        <authorList>
            <person name="Maeda T."/>
            <person name="Kobayashi Y."/>
            <person name="Nakagawa T."/>
            <person name="Ezawa T."/>
            <person name="Yamaguchi K."/>
            <person name="Bino T."/>
            <person name="Nishimoto Y."/>
            <person name="Shigenobu S."/>
            <person name="Kawaguchi M."/>
        </authorList>
    </citation>
    <scope>NUCLEOTIDE SEQUENCE</scope>
    <source>
        <strain evidence="8">HR1</strain>
    </source>
</reference>
<feature type="transmembrane region" description="Helical" evidence="6">
    <location>
        <begin position="894"/>
        <end position="916"/>
    </location>
</feature>
<dbReference type="PANTHER" id="PTHR10582:SF2">
    <property type="entry name" value="INACTIVE"/>
    <property type="match status" value="1"/>
</dbReference>
<feature type="domain" description="Ion transport" evidence="7">
    <location>
        <begin position="765"/>
        <end position="929"/>
    </location>
</feature>
<feature type="transmembrane region" description="Helical" evidence="6">
    <location>
        <begin position="760"/>
        <end position="781"/>
    </location>
</feature>
<dbReference type="AlphaFoldDB" id="A0A8H3MFD2"/>
<name>A0A8H3MFD2_9GLOM</name>
<feature type="transmembrane region" description="Helical" evidence="6">
    <location>
        <begin position="830"/>
        <end position="848"/>
    </location>
</feature>
<protein>
    <recommendedName>
        <fullName evidence="7">Ion transport domain-containing protein</fullName>
    </recommendedName>
</protein>
<dbReference type="InterPro" id="IPR024862">
    <property type="entry name" value="TRPV"/>
</dbReference>
<evidence type="ECO:0000256" key="4">
    <source>
        <dbReference type="ARBA" id="ARBA00022989"/>
    </source>
</evidence>
<evidence type="ECO:0000256" key="6">
    <source>
        <dbReference type="SAM" id="Phobius"/>
    </source>
</evidence>
<gene>
    <name evidence="8" type="ORF">RCL2_002982700</name>
</gene>
<sequence>MNQQSEHITTIINEKVVPHNGKSITKIAVSPQSKYVVTYSQEVKSFVGWHINEEDKSFKNYTKWFINDDEEDESFIGCTKGLVRWFTKDRQENYSFIGFIMWALIGDISNDNNDDDDDDDDSGPLIFDDKVQSYKLFDLKIFDFKVSDEKIIMYEGSNGSAIIYDMKNGKEITLHSSFKKYKFDIPHYKYTNFLTNGDLATYNIIESKGCNKPVIIIYTFKKNWYELDEMNIDFGGITNDVLWMLSNNTILILVLFTFQYRKILLKVDVDIKMMKLRFFKSLVVISIDGIYYIYSNRMDFLIKSITETDLKSSIKCNNLLKTFFETDDNSNYSDVRFIFNDQKVFGVFYEKPWIINMKLCDLEAYILKDNSINDIDSQDLINEIIFYCIENQLIESTEDEDEFMINYVIPNLINHNEKQNKYYTRSKRDDDEIILETFVNNTNSSQDEMIFTCNIKLRSENLKHITVDYSTYILYDETELHIYTFNVKSKKIKLQSYDIKFLKYAMNLYNKIKQDTLEVEEIKELARPTNNDELKKQWVLYAIGQKYFLVNYGEKLLKSAIKQNNIVLIESIYNKILEYFRKDPKNNIYILSLLCKNMPYLNQNYSEFLSKYYNEMNLFRDSSNSKIIHNNLLHLYSSCNELKITKITSYLGTQQTCLWMFFIGVLGVSIIFGIYINNIVLFIFFLCIINHPYIIKFFNNKTKPRISFMVPFPCYVKYPQEYNWLKELFKPQSSPFTRTQNNELYKTWNGEAIIRMFGKYYYTGIWVLFILYLICFTLATFPTDILNKEVRKKLFFFQLFLDQFIYHFKVRQFIWSPIRWLSDIWNFFDLSAYLVPVLTSLCWINSYIDGEITEYTQAISISCLLLDIKLLIFLRAFESIGIYFAIIIRVAKRIISFLFIIFIIILGFAHAFFILLKPKSNISESKQGNLNDPNNPWLSNNRRWKYHSD</sequence>
<dbReference type="GO" id="GO:0005216">
    <property type="term" value="F:monoatomic ion channel activity"/>
    <property type="evidence" value="ECO:0007669"/>
    <property type="project" value="InterPro"/>
</dbReference>
<comment type="caution">
    <text evidence="8">The sequence shown here is derived from an EMBL/GenBank/DDBJ whole genome shotgun (WGS) entry which is preliminary data.</text>
</comment>
<feature type="transmembrane region" description="Helical" evidence="6">
    <location>
        <begin position="241"/>
        <end position="258"/>
    </location>
</feature>
<feature type="transmembrane region" description="Helical" evidence="6">
    <location>
        <begin position="278"/>
        <end position="294"/>
    </location>
</feature>
<keyword evidence="4 6" id="KW-1133">Transmembrane helix</keyword>
<evidence type="ECO:0000259" key="7">
    <source>
        <dbReference type="Pfam" id="PF00520"/>
    </source>
</evidence>
<feature type="transmembrane region" description="Helical" evidence="6">
    <location>
        <begin position="868"/>
        <end position="888"/>
    </location>
</feature>
<evidence type="ECO:0000313" key="8">
    <source>
        <dbReference type="EMBL" id="GET03486.1"/>
    </source>
</evidence>
<evidence type="ECO:0000256" key="1">
    <source>
        <dbReference type="ARBA" id="ARBA00004141"/>
    </source>
</evidence>
<dbReference type="InterPro" id="IPR005821">
    <property type="entry name" value="Ion_trans_dom"/>
</dbReference>